<evidence type="ECO:0000256" key="2">
    <source>
        <dbReference type="SAM" id="MobiDB-lite"/>
    </source>
</evidence>
<evidence type="ECO:0000313" key="5">
    <source>
        <dbReference type="Proteomes" id="UP001642409"/>
    </source>
</evidence>
<feature type="compositionally biased region" description="Basic residues" evidence="2">
    <location>
        <begin position="370"/>
        <end position="381"/>
    </location>
</feature>
<evidence type="ECO:0000313" key="3">
    <source>
        <dbReference type="EMBL" id="CAI9958488.1"/>
    </source>
</evidence>
<dbReference type="AlphaFoldDB" id="A0AA86QR92"/>
<dbReference type="Proteomes" id="UP001642409">
    <property type="component" value="Unassembled WGS sequence"/>
</dbReference>
<accession>A0AA86QR92</accession>
<keyword evidence="5" id="KW-1185">Reference proteome</keyword>
<organism evidence="3">
    <name type="scientific">Hexamita inflata</name>
    <dbReference type="NCBI Taxonomy" id="28002"/>
    <lineage>
        <taxon>Eukaryota</taxon>
        <taxon>Metamonada</taxon>
        <taxon>Diplomonadida</taxon>
        <taxon>Hexamitidae</taxon>
        <taxon>Hexamitinae</taxon>
        <taxon>Hexamita</taxon>
    </lineage>
</organism>
<sequence length="391" mass="45800">MLQATMYSPNTLINATQRIQQQQEEISRRELELSQKEAEIGQKTSNLDQNIHQAESYLHEREQTYQMQQIVCQQLQQTQMEQQAQMVHLQQEYEARLEEKQIQLQQLQNQLYQQTTTNFDTTESPGKLNVPQEPPTPTEPKKKAPNQPNSSFLDIIAETKPVLPKDHKNKQKDYKKQRLLTQIDRNLEIITWDAQTKELQKLANKHKKDFGELHKFKCPICNFSFKTLLEIMTHFNIYYKSHDIHTILTQNVKIGHQQSIQSKKRSKKTKSRMYLLQQTSTITHILTMKTQTKTPHTKITHNNRTMVKTKTTQPTTITMLAAKIMESEATTVEETMEAIMEVIKDLDTGLEITNALQSVNTSAFYQKQKDHKIKKRSKKKQITSYTSFRKK</sequence>
<keyword evidence="1" id="KW-0175">Coiled coil</keyword>
<feature type="region of interest" description="Disordered" evidence="2">
    <location>
        <begin position="118"/>
        <end position="149"/>
    </location>
</feature>
<reference evidence="3" key="1">
    <citation type="submission" date="2023-06" db="EMBL/GenBank/DDBJ databases">
        <authorList>
            <person name="Kurt Z."/>
        </authorList>
    </citation>
    <scope>NUCLEOTIDE SEQUENCE</scope>
</reference>
<dbReference type="EMBL" id="CAXDID020000061">
    <property type="protein sequence ID" value="CAL6010299.1"/>
    <property type="molecule type" value="Genomic_DNA"/>
</dbReference>
<feature type="compositionally biased region" description="Polar residues" evidence="2">
    <location>
        <begin position="382"/>
        <end position="391"/>
    </location>
</feature>
<name>A0AA86QR92_9EUKA</name>
<dbReference type="EMBL" id="CATOUU010000906">
    <property type="protein sequence ID" value="CAI9958488.1"/>
    <property type="molecule type" value="Genomic_DNA"/>
</dbReference>
<gene>
    <name evidence="4" type="ORF">HINF_LOCUS22017</name>
    <name evidence="3" type="ORF">HINF_LOCUS46133</name>
</gene>
<evidence type="ECO:0000313" key="4">
    <source>
        <dbReference type="EMBL" id="CAL6010299.1"/>
    </source>
</evidence>
<feature type="coiled-coil region" evidence="1">
    <location>
        <begin position="12"/>
        <end position="39"/>
    </location>
</feature>
<feature type="coiled-coil region" evidence="1">
    <location>
        <begin position="72"/>
        <end position="117"/>
    </location>
</feature>
<proteinExistence type="predicted"/>
<protein>
    <submittedName>
        <fullName evidence="4">Hypothetical_protein</fullName>
    </submittedName>
</protein>
<reference evidence="4 5" key="2">
    <citation type="submission" date="2024-07" db="EMBL/GenBank/DDBJ databases">
        <authorList>
            <person name="Akdeniz Z."/>
        </authorList>
    </citation>
    <scope>NUCLEOTIDE SEQUENCE [LARGE SCALE GENOMIC DNA]</scope>
</reference>
<comment type="caution">
    <text evidence="3">The sequence shown here is derived from an EMBL/GenBank/DDBJ whole genome shotgun (WGS) entry which is preliminary data.</text>
</comment>
<feature type="region of interest" description="Disordered" evidence="2">
    <location>
        <begin position="370"/>
        <end position="391"/>
    </location>
</feature>
<evidence type="ECO:0000256" key="1">
    <source>
        <dbReference type="SAM" id="Coils"/>
    </source>
</evidence>